<dbReference type="OrthoDB" id="5379484at2"/>
<proteinExistence type="predicted"/>
<evidence type="ECO:0000313" key="4">
    <source>
        <dbReference type="Proteomes" id="UP000005801"/>
    </source>
</evidence>
<dbReference type="RefSeq" id="WP_006977146.1">
    <property type="nucleotide sequence ID" value="NZ_ABCS01000189.1"/>
</dbReference>
<dbReference type="InterPro" id="IPR001611">
    <property type="entry name" value="Leu-rich_rpt"/>
</dbReference>
<dbReference type="EMBL" id="ABCS01000189">
    <property type="protein sequence ID" value="EDM73689.1"/>
    <property type="molecule type" value="Genomic_DNA"/>
</dbReference>
<dbReference type="Gene3D" id="3.80.10.10">
    <property type="entry name" value="Ribonuclease Inhibitor"/>
    <property type="match status" value="2"/>
</dbReference>
<gene>
    <name evidence="3" type="ORF">PPSIR1_34577</name>
</gene>
<dbReference type="PANTHER" id="PTHR45617:SF181">
    <property type="entry name" value="LP04042P"/>
    <property type="match status" value="1"/>
</dbReference>
<comment type="caution">
    <text evidence="3">The sequence shown here is derived from an EMBL/GenBank/DDBJ whole genome shotgun (WGS) entry which is preliminary data.</text>
</comment>
<dbReference type="AlphaFoldDB" id="A6GKB0"/>
<dbReference type="PROSITE" id="PS51450">
    <property type="entry name" value="LRR"/>
    <property type="match status" value="1"/>
</dbReference>
<keyword evidence="1" id="KW-0433">Leucine-rich repeat</keyword>
<evidence type="ECO:0000313" key="3">
    <source>
        <dbReference type="EMBL" id="EDM73689.1"/>
    </source>
</evidence>
<protein>
    <submittedName>
        <fullName evidence="3">Uncharacterized protein</fullName>
    </submittedName>
</protein>
<dbReference type="STRING" id="391625.PPSIR1_34577"/>
<evidence type="ECO:0000256" key="1">
    <source>
        <dbReference type="ARBA" id="ARBA00022614"/>
    </source>
</evidence>
<sequence>MDGQELLAAIVANPEDDARRLVYADWLLRSGDRLGELIVAQLEQAASPDNVALKRRVAQLISALRTQLVGDLPLSQPVFRRGFIVAAEITAAELLELGERLFERLPLLVELIIWLERHEASTKVCASPLLGHLRELEFRYARGIDPQALAANPHLAKLERLGLTSCELKTAEFATLAASSTLGSLRTLAIGSNPVEAASVAALAKAEFAPSLTGLRLWKAQLSVDAVRALRAFEGLRALDLSFNKLGLPSLGLLGELSPSLRSLTLRGVRFPGPEGVSALAPLTLGALELEGALIGDAGVARLDQLDLSELETLDLSGNRLTRRGLAHLLALPLPKLRRLNLRSNEFGRSAKSFARKLTHTRVELDEIVLPAGR</sequence>
<dbReference type="eggNOG" id="COG4886">
    <property type="taxonomic scope" value="Bacteria"/>
</dbReference>
<keyword evidence="4" id="KW-1185">Reference proteome</keyword>
<dbReference type="InterPro" id="IPR014338">
    <property type="entry name" value="CHP02996_rpt-companion-dom"/>
</dbReference>
<dbReference type="Pfam" id="PF00560">
    <property type="entry name" value="LRR_1"/>
    <property type="match status" value="1"/>
</dbReference>
<accession>A6GKB0</accession>
<dbReference type="PANTHER" id="PTHR45617">
    <property type="entry name" value="LEUCINE RICH REPEAT FAMILY PROTEIN"/>
    <property type="match status" value="1"/>
</dbReference>
<keyword evidence="2" id="KW-0677">Repeat</keyword>
<evidence type="ECO:0000256" key="2">
    <source>
        <dbReference type="ARBA" id="ARBA00022737"/>
    </source>
</evidence>
<dbReference type="SMART" id="SM00368">
    <property type="entry name" value="LRR_RI"/>
    <property type="match status" value="4"/>
</dbReference>
<dbReference type="Proteomes" id="UP000005801">
    <property type="component" value="Unassembled WGS sequence"/>
</dbReference>
<reference evidence="3 4" key="1">
    <citation type="submission" date="2007-06" db="EMBL/GenBank/DDBJ databases">
        <authorList>
            <person name="Shimkets L."/>
            <person name="Ferriera S."/>
            <person name="Johnson J."/>
            <person name="Kravitz S."/>
            <person name="Beeson K."/>
            <person name="Sutton G."/>
            <person name="Rogers Y.-H."/>
            <person name="Friedman R."/>
            <person name="Frazier M."/>
            <person name="Venter J.C."/>
        </authorList>
    </citation>
    <scope>NUCLEOTIDE SEQUENCE [LARGE SCALE GENOMIC DNA]</scope>
    <source>
        <strain evidence="3 4">SIR-1</strain>
    </source>
</reference>
<dbReference type="SUPFAM" id="SSF52047">
    <property type="entry name" value="RNI-like"/>
    <property type="match status" value="1"/>
</dbReference>
<organism evidence="3 4">
    <name type="scientific">Plesiocystis pacifica SIR-1</name>
    <dbReference type="NCBI Taxonomy" id="391625"/>
    <lineage>
        <taxon>Bacteria</taxon>
        <taxon>Pseudomonadati</taxon>
        <taxon>Myxococcota</taxon>
        <taxon>Polyangia</taxon>
        <taxon>Nannocystales</taxon>
        <taxon>Nannocystaceae</taxon>
        <taxon>Plesiocystis</taxon>
    </lineage>
</organism>
<dbReference type="InterPro" id="IPR032675">
    <property type="entry name" value="LRR_dom_sf"/>
</dbReference>
<dbReference type="NCBIfam" id="TIGR02996">
    <property type="entry name" value="rpt_mate_G_obs"/>
    <property type="match status" value="1"/>
</dbReference>
<name>A6GKB0_9BACT</name>